<dbReference type="GO" id="GO:0009653">
    <property type="term" value="P:anatomical structure morphogenesis"/>
    <property type="evidence" value="ECO:0007669"/>
    <property type="project" value="TreeGrafter"/>
</dbReference>
<dbReference type="PROSITE" id="PS51854">
    <property type="entry name" value="CSPG"/>
    <property type="match status" value="4"/>
</dbReference>
<dbReference type="Pfam" id="PF16184">
    <property type="entry name" value="Cadherin_3"/>
    <property type="match status" value="5"/>
</dbReference>
<dbReference type="AlphaFoldDB" id="A0AAV2J0C1"/>
<keyword evidence="3" id="KW-0325">Glycoprotein</keyword>
<evidence type="ECO:0000313" key="10">
    <source>
        <dbReference type="Proteomes" id="UP001497482"/>
    </source>
</evidence>
<feature type="compositionally biased region" description="Basic and acidic residues" evidence="6">
    <location>
        <begin position="756"/>
        <end position="770"/>
    </location>
</feature>
<evidence type="ECO:0000256" key="7">
    <source>
        <dbReference type="SAM" id="SignalP"/>
    </source>
</evidence>
<keyword evidence="10" id="KW-1185">Reference proteome</keyword>
<feature type="signal peptide" evidence="7">
    <location>
        <begin position="1"/>
        <end position="20"/>
    </location>
</feature>
<name>A0AAV2J0C1_KNICA</name>
<feature type="repeat" description="CSPG" evidence="5">
    <location>
        <begin position="892"/>
        <end position="990"/>
    </location>
</feature>
<feature type="domain" description="Laminin G" evidence="8">
    <location>
        <begin position="20"/>
        <end position="193"/>
    </location>
</feature>
<dbReference type="InterPro" id="IPR001791">
    <property type="entry name" value="Laminin_G"/>
</dbReference>
<feature type="region of interest" description="Disordered" evidence="6">
    <location>
        <begin position="1088"/>
        <end position="1113"/>
    </location>
</feature>
<sequence length="1152" mass="129240">MRSFGTHVLILVIILGKVNGVSFYGDGYIHLRTVESSVQTSVHIRFRTSAPSGLLFVAAGDRDFLLVELISGHLQIRLDLGSGERFIQSEKHLHLNDLAWHAMQLSHDRHNLTLTVDRNSHTHLQLPGPDLELSLVDGLFVGDRAWLTHPYLQNSTLGFRGCMDEVVFNEHNLLSSLRPYSGYKSVYEVSLGCSPQFSATDEDPISFYSSKSFISFPTWEVPQEGVFQCEILPFMGEADGVVLYSVGIHGVFVAIEVQNSHLMATVGKGKRKIKLRSVVQLKSKVTWHPVELRLLPHEMYLKVGEEIMTANLTVELQSIQLKGSLFIGGLSEQARSEARRSGLLSIQPEGQLGSFKGCLREMKVNGQKMGIPHTTVTKDVTLECDRRDVTAMTTSPTVATRMDDTTGQPANTRKHPQFLVLKRLEVAEGGRASLEPKHIKVNLNYRKLQIHPSQLRFRVEGQPLHGHLRVDLLSDSDTDEDQELAGSERDLSFSVVDLWQGRVMYVHSGSEEPSDFFMFSVFSHGKKELPFFLKSNRLHRFDISISPVNDAPVLSLPEGNMFTMLENSTRQLTSEVVRVTDPDSAAEDLVFNSLADIRTEAGHLEHLDYPGRPINIFSLQDLESNKIRFVHTGVSNIRLPLRVSDGEKFSNTVTLRITAVPLDYQLVNNSGLEVGQGGSVVISTNQLAIRLNVANQGLDFRYDVTELPIYGELQRLHSSGEWKTITTFSQKLLDKERIRYVNTYYGLQSQNNATERPQKHGSKEDKEPEEHRFNISVQLVNDQKPVRVVDKVFHVAREGQRLVTLSDLRFQDQDSDFEDSWLVYTRRGVPMGELVQATDPNHKLFEFTQRDLEQNKVLFIHRGVSSGRFVLFVSDGKHYVSTLLEVMAQDPYLQVENNTGIVVQHGGVTILTSANLSVVSNLDIRDPEEVIFEVFLPPESGILHFIDGVELVTEADAVSTFTQEDLISGRLAYRHDGGQGMTDVFNVTARVRERSWGHDSHTGSAEERQEEKGEEGWSCLMVEHGNYPLQVHFVANKRLSKEKERKEFKSAVMGEEKAEHTGHYTHHPPSHYRTSECITACVPMPPQKPPLLPALDRSVPRTTPPQGDVQEASVHLSWSSSCERVLQNISSVRDGDAETLLSADSSSCSPAL</sequence>
<dbReference type="Gene3D" id="2.60.120.200">
    <property type="match status" value="2"/>
</dbReference>
<feature type="domain" description="Laminin G" evidence="8">
    <location>
        <begin position="203"/>
        <end position="384"/>
    </location>
</feature>
<feature type="compositionally biased region" description="Basic and acidic residues" evidence="6">
    <location>
        <begin position="1051"/>
        <end position="1062"/>
    </location>
</feature>
<evidence type="ECO:0000259" key="8">
    <source>
        <dbReference type="PROSITE" id="PS50025"/>
    </source>
</evidence>
<evidence type="ECO:0000256" key="5">
    <source>
        <dbReference type="PROSITE-ProRule" id="PRU01201"/>
    </source>
</evidence>
<accession>A0AAV2J0C1</accession>
<feature type="chain" id="PRO_5043359941" description="Laminin G domain-containing protein" evidence="7">
    <location>
        <begin position="21"/>
        <end position="1152"/>
    </location>
</feature>
<dbReference type="InterPro" id="IPR039005">
    <property type="entry name" value="CSPG_rpt"/>
</dbReference>
<feature type="region of interest" description="Disordered" evidence="6">
    <location>
        <begin position="749"/>
        <end position="770"/>
    </location>
</feature>
<dbReference type="PANTHER" id="PTHR45739">
    <property type="entry name" value="MATRIX PROTEIN, PUTATIVE-RELATED"/>
    <property type="match status" value="1"/>
</dbReference>
<feature type="repeat" description="CSPG" evidence="5">
    <location>
        <begin position="415"/>
        <end position="522"/>
    </location>
</feature>
<protein>
    <recommendedName>
        <fullName evidence="8">Laminin G domain-containing protein</fullName>
    </recommendedName>
</protein>
<comment type="caution">
    <text evidence="4">Lacks conserved residue(s) required for the propagation of feature annotation.</text>
</comment>
<dbReference type="InterPro" id="IPR051561">
    <property type="entry name" value="FRAS1_ECM"/>
</dbReference>
<evidence type="ECO:0000256" key="6">
    <source>
        <dbReference type="SAM" id="MobiDB-lite"/>
    </source>
</evidence>
<evidence type="ECO:0000313" key="9">
    <source>
        <dbReference type="EMBL" id="CAL1569841.1"/>
    </source>
</evidence>
<dbReference type="CDD" id="cd00110">
    <property type="entry name" value="LamG"/>
    <property type="match status" value="2"/>
</dbReference>
<dbReference type="PROSITE" id="PS50025">
    <property type="entry name" value="LAM_G_DOMAIN"/>
    <property type="match status" value="2"/>
</dbReference>
<evidence type="ECO:0000256" key="1">
    <source>
        <dbReference type="ARBA" id="ARBA00022729"/>
    </source>
</evidence>
<proteinExistence type="predicted"/>
<keyword evidence="2" id="KW-0677">Repeat</keyword>
<feature type="region of interest" description="Disordered" evidence="6">
    <location>
        <begin position="1051"/>
        <end position="1070"/>
    </location>
</feature>
<evidence type="ECO:0000256" key="3">
    <source>
        <dbReference type="ARBA" id="ARBA00023180"/>
    </source>
</evidence>
<evidence type="ECO:0000256" key="2">
    <source>
        <dbReference type="ARBA" id="ARBA00022737"/>
    </source>
</evidence>
<evidence type="ECO:0000256" key="4">
    <source>
        <dbReference type="PROSITE-ProRule" id="PRU00122"/>
    </source>
</evidence>
<feature type="repeat" description="CSPG" evidence="5">
    <location>
        <begin position="784"/>
        <end position="876"/>
    </location>
</feature>
<reference evidence="9 10" key="1">
    <citation type="submission" date="2024-04" db="EMBL/GenBank/DDBJ databases">
        <authorList>
            <person name="Waldvogel A.-M."/>
            <person name="Schoenle A."/>
        </authorList>
    </citation>
    <scope>NUCLEOTIDE SEQUENCE [LARGE SCALE GENOMIC DNA]</scope>
</reference>
<dbReference type="SMART" id="SM00282">
    <property type="entry name" value="LamG"/>
    <property type="match status" value="2"/>
</dbReference>
<dbReference type="Proteomes" id="UP001497482">
    <property type="component" value="Chromosome 1"/>
</dbReference>
<keyword evidence="1 7" id="KW-0732">Signal</keyword>
<dbReference type="EMBL" id="OZ035823">
    <property type="protein sequence ID" value="CAL1569841.1"/>
    <property type="molecule type" value="Genomic_DNA"/>
</dbReference>
<dbReference type="Pfam" id="PF02210">
    <property type="entry name" value="Laminin_G_2"/>
    <property type="match status" value="2"/>
</dbReference>
<feature type="repeat" description="CSPG" evidence="5">
    <location>
        <begin position="553"/>
        <end position="646"/>
    </location>
</feature>
<dbReference type="InterPro" id="IPR013320">
    <property type="entry name" value="ConA-like_dom_sf"/>
</dbReference>
<dbReference type="PANTHER" id="PTHR45739:SF12">
    <property type="entry name" value="CHONDROITIN SULFATE PROTEOGLYCAN 4-LIKE ISOFORM X2"/>
    <property type="match status" value="1"/>
</dbReference>
<dbReference type="SUPFAM" id="SSF49899">
    <property type="entry name" value="Concanavalin A-like lectins/glucanases"/>
    <property type="match status" value="2"/>
</dbReference>
<organism evidence="9 10">
    <name type="scientific">Knipowitschia caucasica</name>
    <name type="common">Caucasian dwarf goby</name>
    <name type="synonym">Pomatoschistus caucasicus</name>
    <dbReference type="NCBI Taxonomy" id="637954"/>
    <lineage>
        <taxon>Eukaryota</taxon>
        <taxon>Metazoa</taxon>
        <taxon>Chordata</taxon>
        <taxon>Craniata</taxon>
        <taxon>Vertebrata</taxon>
        <taxon>Euteleostomi</taxon>
        <taxon>Actinopterygii</taxon>
        <taxon>Neopterygii</taxon>
        <taxon>Teleostei</taxon>
        <taxon>Neoteleostei</taxon>
        <taxon>Acanthomorphata</taxon>
        <taxon>Gobiaria</taxon>
        <taxon>Gobiiformes</taxon>
        <taxon>Gobioidei</taxon>
        <taxon>Gobiidae</taxon>
        <taxon>Gobiinae</taxon>
        <taxon>Knipowitschia</taxon>
    </lineage>
</organism>
<gene>
    <name evidence="9" type="ORF">KC01_LOCUS2212</name>
</gene>